<accession>A0A8X8ZH31</accession>
<dbReference type="Proteomes" id="UP000298416">
    <property type="component" value="Unassembled WGS sequence"/>
</dbReference>
<protein>
    <submittedName>
        <fullName evidence="1">Uncharacterized protein</fullName>
    </submittedName>
</protein>
<dbReference type="EMBL" id="PNBA02000013">
    <property type="protein sequence ID" value="KAG6404413.1"/>
    <property type="molecule type" value="Genomic_DNA"/>
</dbReference>
<evidence type="ECO:0000313" key="1">
    <source>
        <dbReference type="EMBL" id="KAG6404413.1"/>
    </source>
</evidence>
<reference evidence="1" key="1">
    <citation type="submission" date="2018-01" db="EMBL/GenBank/DDBJ databases">
        <authorList>
            <person name="Mao J.F."/>
        </authorList>
    </citation>
    <scope>NUCLEOTIDE SEQUENCE</scope>
    <source>
        <strain evidence="1">Huo1</strain>
        <tissue evidence="1">Leaf</tissue>
    </source>
</reference>
<reference evidence="1" key="2">
    <citation type="submission" date="2020-08" db="EMBL/GenBank/DDBJ databases">
        <title>Plant Genome Project.</title>
        <authorList>
            <person name="Zhang R.-G."/>
        </authorList>
    </citation>
    <scope>NUCLEOTIDE SEQUENCE</scope>
    <source>
        <strain evidence="1">Huo1</strain>
        <tissue evidence="1">Leaf</tissue>
    </source>
</reference>
<organism evidence="1">
    <name type="scientific">Salvia splendens</name>
    <name type="common">Scarlet sage</name>
    <dbReference type="NCBI Taxonomy" id="180675"/>
    <lineage>
        <taxon>Eukaryota</taxon>
        <taxon>Viridiplantae</taxon>
        <taxon>Streptophyta</taxon>
        <taxon>Embryophyta</taxon>
        <taxon>Tracheophyta</taxon>
        <taxon>Spermatophyta</taxon>
        <taxon>Magnoliopsida</taxon>
        <taxon>eudicotyledons</taxon>
        <taxon>Gunneridae</taxon>
        <taxon>Pentapetalae</taxon>
        <taxon>asterids</taxon>
        <taxon>lamiids</taxon>
        <taxon>Lamiales</taxon>
        <taxon>Lamiaceae</taxon>
        <taxon>Nepetoideae</taxon>
        <taxon>Mentheae</taxon>
        <taxon>Salviinae</taxon>
        <taxon>Salvia</taxon>
        <taxon>Salvia subgen. Calosphace</taxon>
        <taxon>core Calosphace</taxon>
    </lineage>
</organism>
<sequence length="112" mass="12676">MPLVSTSVVPPLSSPYIVAAQAGEDSLLRHSNVCTTRGSRAAKREWERHTRGGAGFRSSTDILTNRRHLLLMMQFVNMQSPRRHCCDIDGNSRHRTMRIRIRRCGNSETISI</sequence>
<gene>
    <name evidence="1" type="ORF">SASPL_136659</name>
</gene>
<dbReference type="AlphaFoldDB" id="A0A8X8ZH31"/>
<name>A0A8X8ZH31_SALSN</name>
<keyword evidence="2" id="KW-1185">Reference proteome</keyword>
<proteinExistence type="predicted"/>
<comment type="caution">
    <text evidence="1">The sequence shown here is derived from an EMBL/GenBank/DDBJ whole genome shotgun (WGS) entry which is preliminary data.</text>
</comment>
<evidence type="ECO:0000313" key="2">
    <source>
        <dbReference type="Proteomes" id="UP000298416"/>
    </source>
</evidence>